<organism evidence="3 4">
    <name type="scientific">Bermanella marisrubri</name>
    <dbReference type="NCBI Taxonomy" id="207949"/>
    <lineage>
        <taxon>Bacteria</taxon>
        <taxon>Pseudomonadati</taxon>
        <taxon>Pseudomonadota</taxon>
        <taxon>Gammaproteobacteria</taxon>
        <taxon>Oceanospirillales</taxon>
        <taxon>Oceanospirillaceae</taxon>
        <taxon>Bermanella</taxon>
    </lineage>
</organism>
<dbReference type="EMBL" id="AAQH01000001">
    <property type="protein sequence ID" value="EAT13714.1"/>
    <property type="molecule type" value="Genomic_DNA"/>
</dbReference>
<reference evidence="3 4" key="1">
    <citation type="submission" date="2006-03" db="EMBL/GenBank/DDBJ databases">
        <authorList>
            <person name="Pinhassi J."/>
            <person name="Pedros-Alio C."/>
            <person name="Ferriera S."/>
            <person name="Johnson J."/>
            <person name="Kravitz S."/>
            <person name="Halpern A."/>
            <person name="Remington K."/>
            <person name="Beeson K."/>
            <person name="Tran B."/>
            <person name="Rogers Y.-H."/>
            <person name="Friedman R."/>
            <person name="Venter J.C."/>
        </authorList>
    </citation>
    <scope>NUCLEOTIDE SEQUENCE [LARGE SCALE GENOMIC DNA]</scope>
    <source>
        <strain evidence="3 4">RED65</strain>
    </source>
</reference>
<keyword evidence="1" id="KW-0812">Transmembrane</keyword>
<dbReference type="PANTHER" id="PTHR42208:SF1">
    <property type="entry name" value="HEAVY METAL TRANSPORTER"/>
    <property type="match status" value="1"/>
</dbReference>
<feature type="transmembrane region" description="Helical" evidence="1">
    <location>
        <begin position="74"/>
        <end position="95"/>
    </location>
</feature>
<comment type="caution">
    <text evidence="3">The sequence shown here is derived from an EMBL/GenBank/DDBJ whole genome shotgun (WGS) entry which is preliminary data.</text>
</comment>
<dbReference type="Proteomes" id="UP000004263">
    <property type="component" value="Unassembled WGS sequence"/>
</dbReference>
<evidence type="ECO:0000256" key="1">
    <source>
        <dbReference type="SAM" id="Phobius"/>
    </source>
</evidence>
<name>Q1N678_9GAMM</name>
<feature type="transmembrane region" description="Helical" evidence="1">
    <location>
        <begin position="162"/>
        <end position="182"/>
    </location>
</feature>
<dbReference type="RefSeq" id="WP_007017135.1">
    <property type="nucleotide sequence ID" value="NZ_CH724113.1"/>
</dbReference>
<evidence type="ECO:0000313" key="3">
    <source>
        <dbReference type="EMBL" id="EAT13714.1"/>
    </source>
</evidence>
<dbReference type="STRING" id="207949.RED65_09989"/>
<dbReference type="PANTHER" id="PTHR42208">
    <property type="entry name" value="HEAVY METAL TRANSPORTER-RELATED"/>
    <property type="match status" value="1"/>
</dbReference>
<keyword evidence="1" id="KW-1133">Transmembrane helix</keyword>
<sequence length="219" mass="23591">MNEPLTFLTAWLLGLMGSVHCMGMCGGIVGALSMNGPKPTLQLGYHIGRILTYGALGFAAGIIGLWLSESHSNVGLVLRTISGILLILMGFYLAGQTQMLAWIERAGSGLWRRLQPLSKGLIPTHSLKQAIPLGMVWGFLPCGLVYSTLSWALVAADPVKSASLMMVFGLGNLPALFSFALLTQQLTKLKSKTWVKLMSGTFVVGFGVWTLYATWSTQI</sequence>
<feature type="transmembrane region" description="Helical" evidence="1">
    <location>
        <begin position="6"/>
        <end position="29"/>
    </location>
</feature>
<dbReference type="OrthoDB" id="9798690at2"/>
<dbReference type="Pfam" id="PF13386">
    <property type="entry name" value="DsbD_2"/>
    <property type="match status" value="1"/>
</dbReference>
<dbReference type="HOGENOM" id="CLU_032635_0_0_6"/>
<gene>
    <name evidence="3" type="ORF">RED65_09989</name>
</gene>
<protein>
    <recommendedName>
        <fullName evidence="2">Urease accessory protein UreH-like transmembrane domain-containing protein</fullName>
    </recommendedName>
</protein>
<evidence type="ECO:0000313" key="4">
    <source>
        <dbReference type="Proteomes" id="UP000004263"/>
    </source>
</evidence>
<proteinExistence type="predicted"/>
<dbReference type="InterPro" id="IPR039447">
    <property type="entry name" value="UreH-like_TM_dom"/>
</dbReference>
<keyword evidence="4" id="KW-1185">Reference proteome</keyword>
<evidence type="ECO:0000259" key="2">
    <source>
        <dbReference type="Pfam" id="PF13386"/>
    </source>
</evidence>
<accession>Q1N678</accession>
<feature type="transmembrane region" description="Helical" evidence="1">
    <location>
        <begin position="194"/>
        <end position="215"/>
    </location>
</feature>
<feature type="transmembrane region" description="Helical" evidence="1">
    <location>
        <begin position="135"/>
        <end position="156"/>
    </location>
</feature>
<dbReference type="AlphaFoldDB" id="Q1N678"/>
<feature type="transmembrane region" description="Helical" evidence="1">
    <location>
        <begin position="50"/>
        <end position="68"/>
    </location>
</feature>
<keyword evidence="1" id="KW-0472">Membrane</keyword>
<feature type="domain" description="Urease accessory protein UreH-like transmembrane" evidence="2">
    <location>
        <begin position="9"/>
        <end position="209"/>
    </location>
</feature>